<dbReference type="Gene3D" id="3.40.50.1820">
    <property type="entry name" value="alpha/beta hydrolase"/>
    <property type="match status" value="1"/>
</dbReference>
<dbReference type="AlphaFoldDB" id="A0AAE0HZW5"/>
<name>A0AAE0HZW5_9PEZI</name>
<dbReference type="EMBL" id="JAUEDM010000005">
    <property type="protein sequence ID" value="KAK3315984.1"/>
    <property type="molecule type" value="Genomic_DNA"/>
</dbReference>
<reference evidence="1" key="2">
    <citation type="submission" date="2023-06" db="EMBL/GenBank/DDBJ databases">
        <authorList>
            <consortium name="Lawrence Berkeley National Laboratory"/>
            <person name="Haridas S."/>
            <person name="Hensen N."/>
            <person name="Bonometti L."/>
            <person name="Westerberg I."/>
            <person name="Brannstrom I.O."/>
            <person name="Guillou S."/>
            <person name="Cros-Aarteil S."/>
            <person name="Calhoun S."/>
            <person name="Kuo A."/>
            <person name="Mondo S."/>
            <person name="Pangilinan J."/>
            <person name="Riley R."/>
            <person name="Labutti K."/>
            <person name="Andreopoulos B."/>
            <person name="Lipzen A."/>
            <person name="Chen C."/>
            <person name="Yanf M."/>
            <person name="Daum C."/>
            <person name="Ng V."/>
            <person name="Clum A."/>
            <person name="Steindorff A."/>
            <person name="Ohm R."/>
            <person name="Martin F."/>
            <person name="Silar P."/>
            <person name="Natvig D."/>
            <person name="Lalanne C."/>
            <person name="Gautier V."/>
            <person name="Ament-Velasquez S.L."/>
            <person name="Kruys A."/>
            <person name="Hutchinson M.I."/>
            <person name="Powell A.J."/>
            <person name="Barry K."/>
            <person name="Miller A.N."/>
            <person name="Grigoriev I.V."/>
            <person name="Debuchy R."/>
            <person name="Gladieux P."/>
            <person name="Thoren M.H."/>
            <person name="Johannesson H."/>
        </authorList>
    </citation>
    <scope>NUCLEOTIDE SEQUENCE</scope>
    <source>
        <strain evidence="1">CBS 118394</strain>
    </source>
</reference>
<organism evidence="1 2">
    <name type="scientific">Apodospora peruviana</name>
    <dbReference type="NCBI Taxonomy" id="516989"/>
    <lineage>
        <taxon>Eukaryota</taxon>
        <taxon>Fungi</taxon>
        <taxon>Dikarya</taxon>
        <taxon>Ascomycota</taxon>
        <taxon>Pezizomycotina</taxon>
        <taxon>Sordariomycetes</taxon>
        <taxon>Sordariomycetidae</taxon>
        <taxon>Sordariales</taxon>
        <taxon>Lasiosphaeriaceae</taxon>
        <taxon>Apodospora</taxon>
    </lineage>
</organism>
<evidence type="ECO:0000313" key="2">
    <source>
        <dbReference type="Proteomes" id="UP001283341"/>
    </source>
</evidence>
<proteinExistence type="predicted"/>
<dbReference type="PANTHER" id="PTHR31591">
    <property type="entry name" value="UPF0613 PROTEIN PB24D3.06C"/>
    <property type="match status" value="1"/>
</dbReference>
<dbReference type="InterPro" id="IPR013744">
    <property type="entry name" value="SidJ"/>
</dbReference>
<dbReference type="PANTHER" id="PTHR31591:SF7">
    <property type="entry name" value="DUF1749-DOMAIN-CONTAINING PROTEIN"/>
    <property type="match status" value="1"/>
</dbReference>
<sequence length="300" mass="33090">MSAIPPPFTVTVHGFISLPTARPSTAYERGPSTSKNALVFIGGLTGGPHTTDLGFLSQALAENSSMGYSLWEFRMRSSFAGFGFSSLANDAEDISGLVRYLRQLGKEKIILMGASTGCQDCLEYLDRDKYPHFAPVDGYILQSPISDREAALKFMTAEDLEASVIAAKEMIDRGEENEVMPNRIIPPVFGTPVTAYRWYSIVAKGGDDDYFSSDLSDERVKEIWGKVNKPIMILPGKCDEMVPPSVNRVALLHRWSVACDERWWSDLSTFIPGADHIVSEPAGQKWLGERVVLFLGRLGV</sequence>
<dbReference type="Pfam" id="PF08538">
    <property type="entry name" value="DUF1749"/>
    <property type="match status" value="1"/>
</dbReference>
<dbReference type="SUPFAM" id="SSF53474">
    <property type="entry name" value="alpha/beta-Hydrolases"/>
    <property type="match status" value="1"/>
</dbReference>
<accession>A0AAE0HZW5</accession>
<gene>
    <name evidence="1" type="ORF">B0H66DRAFT_499037</name>
</gene>
<protein>
    <submittedName>
        <fullName evidence="1">Uncharacterized protein</fullName>
    </submittedName>
</protein>
<dbReference type="Proteomes" id="UP001283341">
    <property type="component" value="Unassembled WGS sequence"/>
</dbReference>
<reference evidence="1" key="1">
    <citation type="journal article" date="2023" name="Mol. Phylogenet. Evol.">
        <title>Genome-scale phylogeny and comparative genomics of the fungal order Sordariales.</title>
        <authorList>
            <person name="Hensen N."/>
            <person name="Bonometti L."/>
            <person name="Westerberg I."/>
            <person name="Brannstrom I.O."/>
            <person name="Guillou S."/>
            <person name="Cros-Aarteil S."/>
            <person name="Calhoun S."/>
            <person name="Haridas S."/>
            <person name="Kuo A."/>
            <person name="Mondo S."/>
            <person name="Pangilinan J."/>
            <person name="Riley R."/>
            <person name="LaButti K."/>
            <person name="Andreopoulos B."/>
            <person name="Lipzen A."/>
            <person name="Chen C."/>
            <person name="Yan M."/>
            <person name="Daum C."/>
            <person name="Ng V."/>
            <person name="Clum A."/>
            <person name="Steindorff A."/>
            <person name="Ohm R.A."/>
            <person name="Martin F."/>
            <person name="Silar P."/>
            <person name="Natvig D.O."/>
            <person name="Lalanne C."/>
            <person name="Gautier V."/>
            <person name="Ament-Velasquez S.L."/>
            <person name="Kruys A."/>
            <person name="Hutchinson M.I."/>
            <person name="Powell A.J."/>
            <person name="Barry K."/>
            <person name="Miller A.N."/>
            <person name="Grigoriev I.V."/>
            <person name="Debuchy R."/>
            <person name="Gladieux P."/>
            <person name="Hiltunen Thoren M."/>
            <person name="Johannesson H."/>
        </authorList>
    </citation>
    <scope>NUCLEOTIDE SEQUENCE</scope>
    <source>
        <strain evidence="1">CBS 118394</strain>
    </source>
</reference>
<comment type="caution">
    <text evidence="1">The sequence shown here is derived from an EMBL/GenBank/DDBJ whole genome shotgun (WGS) entry which is preliminary data.</text>
</comment>
<keyword evidence="2" id="KW-1185">Reference proteome</keyword>
<dbReference type="InterPro" id="IPR029058">
    <property type="entry name" value="AB_hydrolase_fold"/>
</dbReference>
<evidence type="ECO:0000313" key="1">
    <source>
        <dbReference type="EMBL" id="KAK3315984.1"/>
    </source>
</evidence>